<evidence type="ECO:0000313" key="2">
    <source>
        <dbReference type="Proteomes" id="UP001055072"/>
    </source>
</evidence>
<organism evidence="1 2">
    <name type="scientific">Irpex rosettiformis</name>
    <dbReference type="NCBI Taxonomy" id="378272"/>
    <lineage>
        <taxon>Eukaryota</taxon>
        <taxon>Fungi</taxon>
        <taxon>Dikarya</taxon>
        <taxon>Basidiomycota</taxon>
        <taxon>Agaricomycotina</taxon>
        <taxon>Agaricomycetes</taxon>
        <taxon>Polyporales</taxon>
        <taxon>Irpicaceae</taxon>
        <taxon>Irpex</taxon>
    </lineage>
</organism>
<accession>A0ACB8TM34</accession>
<proteinExistence type="predicted"/>
<reference evidence="1" key="1">
    <citation type="journal article" date="2021" name="Environ. Microbiol.">
        <title>Gene family expansions and transcriptome signatures uncover fungal adaptations to wood decay.</title>
        <authorList>
            <person name="Hage H."/>
            <person name="Miyauchi S."/>
            <person name="Viragh M."/>
            <person name="Drula E."/>
            <person name="Min B."/>
            <person name="Chaduli D."/>
            <person name="Navarro D."/>
            <person name="Favel A."/>
            <person name="Norest M."/>
            <person name="Lesage-Meessen L."/>
            <person name="Balint B."/>
            <person name="Merenyi Z."/>
            <person name="de Eugenio L."/>
            <person name="Morin E."/>
            <person name="Martinez A.T."/>
            <person name="Baldrian P."/>
            <person name="Stursova M."/>
            <person name="Martinez M.J."/>
            <person name="Novotny C."/>
            <person name="Magnuson J.K."/>
            <person name="Spatafora J.W."/>
            <person name="Maurice S."/>
            <person name="Pangilinan J."/>
            <person name="Andreopoulos W."/>
            <person name="LaButti K."/>
            <person name="Hundley H."/>
            <person name="Na H."/>
            <person name="Kuo A."/>
            <person name="Barry K."/>
            <person name="Lipzen A."/>
            <person name="Henrissat B."/>
            <person name="Riley R."/>
            <person name="Ahrendt S."/>
            <person name="Nagy L.G."/>
            <person name="Grigoriev I.V."/>
            <person name="Martin F."/>
            <person name="Rosso M.N."/>
        </authorList>
    </citation>
    <scope>NUCLEOTIDE SEQUENCE</scope>
    <source>
        <strain evidence="1">CBS 384.51</strain>
    </source>
</reference>
<gene>
    <name evidence="1" type="ORF">BDY19DRAFT_998884</name>
</gene>
<evidence type="ECO:0000313" key="1">
    <source>
        <dbReference type="EMBL" id="KAI0083075.1"/>
    </source>
</evidence>
<protein>
    <submittedName>
        <fullName evidence="1">Uncharacterized protein</fullName>
    </submittedName>
</protein>
<dbReference type="Proteomes" id="UP001055072">
    <property type="component" value="Unassembled WGS sequence"/>
</dbReference>
<name>A0ACB8TM34_9APHY</name>
<sequence>MRTLASFPLSVAARYTVSQRIRAFGTSRLLTDDTSSSPGRMYLHAPSLSSMYSPNALGGGVDEYSTSFIEARRSSELQKECDTVTELRKAKVSMPSEQYWLVARHIGLHKIPIVSMDERLRRFQVITLLWIHHLRVPLPRPLEFPILRLPQTKLALNSPLSPLPAPLALKAAYRTRPPIMSASDPFGVEISLPVSAESPSAMISALGVDDLPLDEFAQMLGQQAYEQYKTQGDLDDLETLSSVIASLDRTDDDHPEEADIVGNLGLALYARFKHAGDLHDLVEAISLQQRANTLTPDDSADKPSRLSNLAAFIDSRFELEGRVEDLAEVIALETRAVGLIPNKHEHKPLLLFNLASSLQRQFEQLGNIEGLESAVALHGRAVELTPDHGPRKPSILVRSGFSLRTRFEQLGNPEDPESAIVRYARAVKLTPDGHPDKPTWLNYSGSSLQTRFEELGNLEDLENAVRLHARALELTPDGHPDKPARLINSGNSLQTRYEQLGNIEDLNSAIALYPRAIEFMDDDHPDKLLSLSNSGRPLQMRFDQLGNLEDLENAIGLHARAVELIPDYHPSYELLSMTYDDFIPNSPMISIISPKRFNIPLTPHPAHCLRRRMLTGLGHPSRVKHRAHTPMHLDGRQGDGNGPPDMMREILADLWNWIVKPTMDVVLTLVPLSTALPHVTWCPTGPLAFLPFHAAGIYPKHESTNAHSQMITVIVVPSHTPTLEALLRPHTKVTAGDTEYPKALVVSQPAAPNCDPIPNTRTEAGIVMSLIEQSTPLDDTADTIRAVLEDMAMHD</sequence>
<keyword evidence="2" id="KW-1185">Reference proteome</keyword>
<dbReference type="EMBL" id="MU275000">
    <property type="protein sequence ID" value="KAI0083075.1"/>
    <property type="molecule type" value="Genomic_DNA"/>
</dbReference>
<comment type="caution">
    <text evidence="1">The sequence shown here is derived from an EMBL/GenBank/DDBJ whole genome shotgun (WGS) entry which is preliminary data.</text>
</comment>